<dbReference type="AlphaFoldDB" id="A0A1Y0D1R0"/>
<dbReference type="PROSITE" id="PS01079">
    <property type="entry name" value="MOCF_BIOSYNTHESIS_2"/>
    <property type="match status" value="1"/>
</dbReference>
<dbReference type="Pfam" id="PF03453">
    <property type="entry name" value="MoeA_N"/>
    <property type="match status" value="1"/>
</dbReference>
<dbReference type="EC" id="2.10.1.1" evidence="5 13"/>
<accession>A0A1Y0D1R0</accession>
<keyword evidence="16" id="KW-1185">Reference proteome</keyword>
<proteinExistence type="inferred from homology"/>
<sequence length="413" mass="43717">MTTIDHCNQPGLRPYLDAKQEMLNQLDKVSKCELVGLEQLLNRILADDIHSPIDVPSFANSAMDGYALSASTLVADTPLTLIGASLAGHPFTGRVAAGECVRIMTGAALPLGADSVVMQENCHLDAQLVSVSGTVTSGQNVRFPAEDLAQGELVFSAGTRINARVLAVLSSLGLEQLYVYRPLTVALLSTGDELRSPGQLLGPGDIYDSNRIALRAMLHSLGVKVIDYGIIKDQPDLIRQALVKAASETDAIITSGGVSVGDADYIKQILEEVGRIGFWKLAIKPGKPFAFGQINDCPFFGLPGNPVSAAVTFHLLVRPALAKLAGETLAAPVTLPAKTLMAFKKTPGRMDFQRAIVSTQADGSLGVIAAGAQSSGVFSAMAQANCLLHLEQDRGDVAEGERVTLELIDGLYW</sequence>
<keyword evidence="10 13" id="KW-0460">Magnesium</keyword>
<organism evidence="15 16">
    <name type="scientific">Oceanisphaera profunda</name>
    <dbReference type="NCBI Taxonomy" id="1416627"/>
    <lineage>
        <taxon>Bacteria</taxon>
        <taxon>Pseudomonadati</taxon>
        <taxon>Pseudomonadota</taxon>
        <taxon>Gammaproteobacteria</taxon>
        <taxon>Aeromonadales</taxon>
        <taxon>Aeromonadaceae</taxon>
        <taxon>Oceanisphaera</taxon>
    </lineage>
</organism>
<dbReference type="FunFam" id="3.40.980.10:FF:000004">
    <property type="entry name" value="Molybdopterin molybdenumtransferase"/>
    <property type="match status" value="1"/>
</dbReference>
<dbReference type="SMART" id="SM00852">
    <property type="entry name" value="MoCF_biosynth"/>
    <property type="match status" value="1"/>
</dbReference>
<evidence type="ECO:0000256" key="8">
    <source>
        <dbReference type="ARBA" id="ARBA00022679"/>
    </source>
</evidence>
<evidence type="ECO:0000256" key="11">
    <source>
        <dbReference type="ARBA" id="ARBA00023150"/>
    </source>
</evidence>
<dbReference type="InterPro" id="IPR005110">
    <property type="entry name" value="MoeA_linker/N"/>
</dbReference>
<dbReference type="GO" id="GO:0046872">
    <property type="term" value="F:metal ion binding"/>
    <property type="evidence" value="ECO:0007669"/>
    <property type="project" value="UniProtKB-UniRule"/>
</dbReference>
<dbReference type="Proteomes" id="UP000243937">
    <property type="component" value="Chromosome"/>
</dbReference>
<dbReference type="UniPathway" id="UPA00344"/>
<dbReference type="FunFam" id="2.40.340.10:FF:000003">
    <property type="entry name" value="Molybdopterin molybdenumtransferase"/>
    <property type="match status" value="1"/>
</dbReference>
<dbReference type="GO" id="GO:0061599">
    <property type="term" value="F:molybdopterin molybdotransferase activity"/>
    <property type="evidence" value="ECO:0007669"/>
    <property type="project" value="UniProtKB-UniRule"/>
</dbReference>
<protein>
    <recommendedName>
        <fullName evidence="6 13">Molybdopterin molybdenumtransferase</fullName>
        <ecNumber evidence="5 13">2.10.1.1</ecNumber>
    </recommendedName>
</protein>
<evidence type="ECO:0000256" key="10">
    <source>
        <dbReference type="ARBA" id="ARBA00022842"/>
    </source>
</evidence>
<reference evidence="15 16" key="1">
    <citation type="journal article" date="2014" name="Int. J. Syst. Evol. Microbiol.">
        <title>Oceanisphaera profunda sp. nov., a marine bacterium isolated from deep-sea sediment, and emended description of the genus Oceanisphaera.</title>
        <authorList>
            <person name="Xu Z."/>
            <person name="Zhang X.Y."/>
            <person name="Su H.N."/>
            <person name="Yu Z.C."/>
            <person name="Liu C."/>
            <person name="Li H."/>
            <person name="Chen X.L."/>
            <person name="Song X.Y."/>
            <person name="Xie B.B."/>
            <person name="Qin Q.L."/>
            <person name="Zhou B.C."/>
            <person name="Shi M."/>
            <person name="Huang Y."/>
            <person name="Zhang Y.Z."/>
        </authorList>
    </citation>
    <scope>NUCLEOTIDE SEQUENCE [LARGE SCALE GENOMIC DNA]</scope>
    <source>
        <strain evidence="15 16">SM1222</strain>
    </source>
</reference>
<dbReference type="Gene3D" id="3.90.105.10">
    <property type="entry name" value="Molybdopterin biosynthesis moea protein, domain 2"/>
    <property type="match status" value="1"/>
</dbReference>
<dbReference type="PANTHER" id="PTHR10192">
    <property type="entry name" value="MOLYBDOPTERIN BIOSYNTHESIS PROTEIN"/>
    <property type="match status" value="1"/>
</dbReference>
<evidence type="ECO:0000256" key="7">
    <source>
        <dbReference type="ARBA" id="ARBA00022505"/>
    </source>
</evidence>
<dbReference type="InterPro" id="IPR036425">
    <property type="entry name" value="MoaB/Mog-like_dom_sf"/>
</dbReference>
<dbReference type="InterPro" id="IPR001453">
    <property type="entry name" value="MoaB/Mog_dom"/>
</dbReference>
<dbReference type="GO" id="GO:0005829">
    <property type="term" value="C:cytosol"/>
    <property type="evidence" value="ECO:0007669"/>
    <property type="project" value="TreeGrafter"/>
</dbReference>
<comment type="cofactor">
    <cofactor evidence="1 13">
        <name>Mg(2+)</name>
        <dbReference type="ChEBI" id="CHEBI:18420"/>
    </cofactor>
</comment>
<dbReference type="NCBIfam" id="NF045515">
    <property type="entry name" value="Glp_gephyrin"/>
    <property type="match status" value="1"/>
</dbReference>
<dbReference type="InterPro" id="IPR008284">
    <property type="entry name" value="MoCF_biosynth_CS"/>
</dbReference>
<evidence type="ECO:0000259" key="14">
    <source>
        <dbReference type="SMART" id="SM00852"/>
    </source>
</evidence>
<dbReference type="KEGG" id="opf:CBP31_01370"/>
<dbReference type="GO" id="GO:0006777">
    <property type="term" value="P:Mo-molybdopterin cofactor biosynthetic process"/>
    <property type="evidence" value="ECO:0007669"/>
    <property type="project" value="UniProtKB-UniRule"/>
</dbReference>
<dbReference type="NCBIfam" id="TIGR00177">
    <property type="entry name" value="molyb_syn"/>
    <property type="match status" value="1"/>
</dbReference>
<evidence type="ECO:0000256" key="12">
    <source>
        <dbReference type="ARBA" id="ARBA00047317"/>
    </source>
</evidence>
<comment type="function">
    <text evidence="2 13">Catalyzes the insertion of molybdate into adenylated molybdopterin with the concomitant release of AMP.</text>
</comment>
<dbReference type="Pfam" id="PF00994">
    <property type="entry name" value="MoCF_biosynth"/>
    <property type="match status" value="1"/>
</dbReference>
<evidence type="ECO:0000256" key="6">
    <source>
        <dbReference type="ARBA" id="ARBA00021108"/>
    </source>
</evidence>
<dbReference type="Pfam" id="PF03454">
    <property type="entry name" value="MoeA_C"/>
    <property type="match status" value="1"/>
</dbReference>
<dbReference type="PANTHER" id="PTHR10192:SF5">
    <property type="entry name" value="GEPHYRIN"/>
    <property type="match status" value="1"/>
</dbReference>
<keyword evidence="11 13" id="KW-0501">Molybdenum cofactor biosynthesis</keyword>
<dbReference type="Gene3D" id="3.40.980.10">
    <property type="entry name" value="MoaB/Mog-like domain"/>
    <property type="match status" value="1"/>
</dbReference>
<dbReference type="EMBL" id="CP021377">
    <property type="protein sequence ID" value="ART81448.1"/>
    <property type="molecule type" value="Genomic_DNA"/>
</dbReference>
<dbReference type="InterPro" id="IPR038987">
    <property type="entry name" value="MoeA-like"/>
</dbReference>
<gene>
    <name evidence="15" type="ORF">CBP31_01370</name>
</gene>
<keyword evidence="8 13" id="KW-0808">Transferase</keyword>
<comment type="catalytic activity">
    <reaction evidence="12">
        <text>adenylyl-molybdopterin + molybdate = Mo-molybdopterin + AMP + H(+)</text>
        <dbReference type="Rhea" id="RHEA:35047"/>
        <dbReference type="ChEBI" id="CHEBI:15378"/>
        <dbReference type="ChEBI" id="CHEBI:36264"/>
        <dbReference type="ChEBI" id="CHEBI:62727"/>
        <dbReference type="ChEBI" id="CHEBI:71302"/>
        <dbReference type="ChEBI" id="CHEBI:456215"/>
        <dbReference type="EC" id="2.10.1.1"/>
    </reaction>
</comment>
<feature type="domain" description="MoaB/Mog" evidence="14">
    <location>
        <begin position="186"/>
        <end position="323"/>
    </location>
</feature>
<evidence type="ECO:0000256" key="13">
    <source>
        <dbReference type="RuleBase" id="RU365090"/>
    </source>
</evidence>
<evidence type="ECO:0000256" key="4">
    <source>
        <dbReference type="ARBA" id="ARBA00010763"/>
    </source>
</evidence>
<dbReference type="CDD" id="cd00887">
    <property type="entry name" value="MoeA"/>
    <property type="match status" value="1"/>
</dbReference>
<evidence type="ECO:0000313" key="15">
    <source>
        <dbReference type="EMBL" id="ART81448.1"/>
    </source>
</evidence>
<dbReference type="InterPro" id="IPR036135">
    <property type="entry name" value="MoeA_linker/N_sf"/>
</dbReference>
<dbReference type="Gene3D" id="2.170.190.11">
    <property type="entry name" value="Molybdopterin biosynthesis moea protein, domain 3"/>
    <property type="match status" value="1"/>
</dbReference>
<dbReference type="SUPFAM" id="SSF53218">
    <property type="entry name" value="Molybdenum cofactor biosynthesis proteins"/>
    <property type="match status" value="1"/>
</dbReference>
<evidence type="ECO:0000256" key="3">
    <source>
        <dbReference type="ARBA" id="ARBA00005046"/>
    </source>
</evidence>
<name>A0A1Y0D1R0_9GAMM</name>
<evidence type="ECO:0000313" key="16">
    <source>
        <dbReference type="Proteomes" id="UP000243937"/>
    </source>
</evidence>
<evidence type="ECO:0000256" key="2">
    <source>
        <dbReference type="ARBA" id="ARBA00002901"/>
    </source>
</evidence>
<comment type="similarity">
    <text evidence="4 13">Belongs to the MoeA family.</text>
</comment>
<evidence type="ECO:0000256" key="1">
    <source>
        <dbReference type="ARBA" id="ARBA00001946"/>
    </source>
</evidence>
<dbReference type="InterPro" id="IPR036688">
    <property type="entry name" value="MoeA_C_domain_IV_sf"/>
</dbReference>
<comment type="pathway">
    <text evidence="3 13">Cofactor biosynthesis; molybdopterin biosynthesis.</text>
</comment>
<dbReference type="InterPro" id="IPR005111">
    <property type="entry name" value="MoeA_C_domain_IV"/>
</dbReference>
<dbReference type="SUPFAM" id="SSF63882">
    <property type="entry name" value="MoeA N-terminal region -like"/>
    <property type="match status" value="1"/>
</dbReference>
<dbReference type="Gene3D" id="2.40.340.10">
    <property type="entry name" value="MoeA, C-terminal, domain IV"/>
    <property type="match status" value="1"/>
</dbReference>
<keyword evidence="9 13" id="KW-0479">Metal-binding</keyword>
<dbReference type="RefSeq" id="WP_169712984.1">
    <property type="nucleotide sequence ID" value="NZ_CP021377.1"/>
</dbReference>
<keyword evidence="7 13" id="KW-0500">Molybdenum</keyword>
<evidence type="ECO:0000256" key="5">
    <source>
        <dbReference type="ARBA" id="ARBA00013269"/>
    </source>
</evidence>
<evidence type="ECO:0000256" key="9">
    <source>
        <dbReference type="ARBA" id="ARBA00022723"/>
    </source>
</evidence>
<dbReference type="SUPFAM" id="SSF63867">
    <property type="entry name" value="MoeA C-terminal domain-like"/>
    <property type="match status" value="1"/>
</dbReference>